<comment type="similarity">
    <text evidence="1">Belongs to the bacterial solute-binding protein 3 family.</text>
</comment>
<keyword evidence="7" id="KW-1185">Reference proteome</keyword>
<sequence length="293" mass="32171">MKSTSLLFCACLTAVSATADTLDTIRSSGEITLAHRNASIPFSYVDADGRPMGYAVDLCLKLAEAIKRELKLPKLSVKYLLVTPDTRMKAIAEGQASMECGSTTNNAERRKLVDFTIPHYISSSRFLVRTDSQIRSIEQLSGHTVVSTKGTTNIKSLSRVNNDKLLGLKIVEAADHAQAFSMVAGGQASAFAMDDVLLSGLRATAPKPEDFMLIGKALSIEPYAIILPKNDAPFKKLVDQEMRRIILSGEINAMYAKWFQHPIPPKNVNLDLPMPYMLKDSFKYPSDKVGDLN</sequence>
<evidence type="ECO:0000256" key="1">
    <source>
        <dbReference type="ARBA" id="ARBA00010333"/>
    </source>
</evidence>
<feature type="chain" id="PRO_5046235641" evidence="4">
    <location>
        <begin position="20"/>
        <end position="293"/>
    </location>
</feature>
<feature type="domain" description="Solute-binding protein family 3/N-terminal" evidence="5">
    <location>
        <begin position="30"/>
        <end position="262"/>
    </location>
</feature>
<evidence type="ECO:0000259" key="5">
    <source>
        <dbReference type="SMART" id="SM00062"/>
    </source>
</evidence>
<dbReference type="CDD" id="cd13688">
    <property type="entry name" value="PBP2_GltI_DEBP"/>
    <property type="match status" value="1"/>
</dbReference>
<name>A0ABU2CG42_9BURK</name>
<evidence type="ECO:0000256" key="2">
    <source>
        <dbReference type="ARBA" id="ARBA00022448"/>
    </source>
</evidence>
<dbReference type="Pfam" id="PF00497">
    <property type="entry name" value="SBP_bac_3"/>
    <property type="match status" value="1"/>
</dbReference>
<dbReference type="SMART" id="SM00062">
    <property type="entry name" value="PBPb"/>
    <property type="match status" value="1"/>
</dbReference>
<dbReference type="InterPro" id="IPR051455">
    <property type="entry name" value="Bact_solute-bind_prot3"/>
</dbReference>
<dbReference type="Gene3D" id="3.40.190.10">
    <property type="entry name" value="Periplasmic binding protein-like II"/>
    <property type="match status" value="2"/>
</dbReference>
<feature type="signal peptide" evidence="4">
    <location>
        <begin position="1"/>
        <end position="19"/>
    </location>
</feature>
<dbReference type="EMBL" id="JAVDXT010000007">
    <property type="protein sequence ID" value="MDR7380321.1"/>
    <property type="molecule type" value="Genomic_DNA"/>
</dbReference>
<dbReference type="PANTHER" id="PTHR30085:SF2">
    <property type="entry name" value="GLUTAMATE_ASPARTATE IMPORT SOLUTE-BINDING PROTEIN"/>
    <property type="match status" value="1"/>
</dbReference>
<reference evidence="6 7" key="1">
    <citation type="submission" date="2023-07" db="EMBL/GenBank/DDBJ databases">
        <title>Sorghum-associated microbial communities from plants grown in Nebraska, USA.</title>
        <authorList>
            <person name="Schachtman D."/>
        </authorList>
    </citation>
    <scope>NUCLEOTIDE SEQUENCE [LARGE SCALE GENOMIC DNA]</scope>
    <source>
        <strain evidence="6 7">BE313</strain>
    </source>
</reference>
<evidence type="ECO:0000256" key="3">
    <source>
        <dbReference type="ARBA" id="ARBA00022729"/>
    </source>
</evidence>
<keyword evidence="2" id="KW-0813">Transport</keyword>
<accession>A0ABU2CG42</accession>
<keyword evidence="3 4" id="KW-0732">Signal</keyword>
<comment type="caution">
    <text evidence="6">The sequence shown here is derived from an EMBL/GenBank/DDBJ whole genome shotgun (WGS) entry which is preliminary data.</text>
</comment>
<evidence type="ECO:0000313" key="7">
    <source>
        <dbReference type="Proteomes" id="UP001180487"/>
    </source>
</evidence>
<proteinExistence type="inferred from homology"/>
<gene>
    <name evidence="6" type="ORF">J2X19_005023</name>
</gene>
<evidence type="ECO:0000256" key="4">
    <source>
        <dbReference type="SAM" id="SignalP"/>
    </source>
</evidence>
<dbReference type="InterPro" id="IPR001638">
    <property type="entry name" value="Solute-binding_3/MltF_N"/>
</dbReference>
<dbReference type="SUPFAM" id="SSF53850">
    <property type="entry name" value="Periplasmic binding protein-like II"/>
    <property type="match status" value="1"/>
</dbReference>
<protein>
    <submittedName>
        <fullName evidence="6">Glutamate/aspartate transport system substrate-binding protein</fullName>
    </submittedName>
</protein>
<evidence type="ECO:0000313" key="6">
    <source>
        <dbReference type="EMBL" id="MDR7380321.1"/>
    </source>
</evidence>
<organism evidence="6 7">
    <name type="scientific">Rhodoferax ferrireducens</name>
    <dbReference type="NCBI Taxonomy" id="192843"/>
    <lineage>
        <taxon>Bacteria</taxon>
        <taxon>Pseudomonadati</taxon>
        <taxon>Pseudomonadota</taxon>
        <taxon>Betaproteobacteria</taxon>
        <taxon>Burkholderiales</taxon>
        <taxon>Comamonadaceae</taxon>
        <taxon>Rhodoferax</taxon>
    </lineage>
</organism>
<dbReference type="Proteomes" id="UP001180487">
    <property type="component" value="Unassembled WGS sequence"/>
</dbReference>
<dbReference type="RefSeq" id="WP_310377165.1">
    <property type="nucleotide sequence ID" value="NZ_JAVDXT010000007.1"/>
</dbReference>
<dbReference type="PANTHER" id="PTHR30085">
    <property type="entry name" value="AMINO ACID ABC TRANSPORTER PERMEASE"/>
    <property type="match status" value="1"/>
</dbReference>